<reference evidence="8" key="1">
    <citation type="journal article" date="2022" name="bioRxiv">
        <title>Thiovibrio frasassiensisgen. nov., sp. nov., an autotrophic, elemental sulfur disproportionating bacterium isolated from sulfidic karst sediment, and proposal of Thiovibrionaceae fam. nov.</title>
        <authorList>
            <person name="Aronson H."/>
            <person name="Thomas C."/>
            <person name="Bhattacharyya M."/>
            <person name="Eckstein S."/>
            <person name="Jensen S."/>
            <person name="Barco R."/>
            <person name="Macalady J."/>
            <person name="Amend J."/>
        </authorList>
    </citation>
    <scope>NUCLEOTIDE SEQUENCE</scope>
    <source>
        <strain evidence="8">RS19-109</strain>
    </source>
</reference>
<evidence type="ECO:0000256" key="6">
    <source>
        <dbReference type="SAM" id="Phobius"/>
    </source>
</evidence>
<feature type="transmembrane region" description="Helical" evidence="6">
    <location>
        <begin position="59"/>
        <end position="78"/>
    </location>
</feature>
<reference evidence="8" key="2">
    <citation type="submission" date="2022-10" db="EMBL/GenBank/DDBJ databases">
        <authorList>
            <person name="Aronson H.S."/>
        </authorList>
    </citation>
    <scope>NUCLEOTIDE SEQUENCE</scope>
    <source>
        <strain evidence="8">RS19-109</strain>
    </source>
</reference>
<evidence type="ECO:0000256" key="1">
    <source>
        <dbReference type="ARBA" id="ARBA00004651"/>
    </source>
</evidence>
<evidence type="ECO:0000256" key="5">
    <source>
        <dbReference type="ARBA" id="ARBA00023136"/>
    </source>
</evidence>
<proteinExistence type="predicted"/>
<keyword evidence="8" id="KW-0378">Hydrolase</keyword>
<organism evidence="8 9">
    <name type="scientific">Thiovibrio frasassiensis</name>
    <dbReference type="NCBI Taxonomy" id="2984131"/>
    <lineage>
        <taxon>Bacteria</taxon>
        <taxon>Pseudomonadati</taxon>
        <taxon>Thermodesulfobacteriota</taxon>
        <taxon>Desulfobulbia</taxon>
        <taxon>Desulfobulbales</taxon>
        <taxon>Thiovibrionaceae</taxon>
        <taxon>Thiovibrio</taxon>
    </lineage>
</organism>
<sequence length="568" mass="64048">MLTNRYTAFLLLLLGYTEMSQQYGGLPSLLPAWRLEIPLLLYLYFLLNQFLRKSRWQPLVAAAPILLMYAVFDAYHIMFGRMLRITEITELPEMFQVLPPLPLTLIALLIGLPLLAFLAAFEFRPRRTIMASLPLLALLLMVEITPDFFMNAFQTTQQEVILYSDTASARNNGRLSMMLYNEAKRKSFHEKIAGHQMNSASLEDFDKVIAGLKGQRRKGNIHLIVLESFLDPGLLKDANFSSNPTHPAFRKLLGQKGGISISPVFAGGTAQAEFEILCGAPALREFSGIEFDVFTGAKTPCLPQILSQGGYETNATNSYKPDFFNSTNAYTGIGFEKRYYPQEFAAGYDTYFSTGDVTGEDYMFDGVLFSQNLEFITRRIKTNPTLPIFNYVIGMYGHSPHDLNLDKRPMVIKMCGKFRDEGLEKAANQYYYRTEAIAAYVKGLIAVDPHSLIILVSDHLPSLSGSQTYKDLNYLGGTEDATFLNRIFIIENGRPVRQNTIHHFDIPRIVLNYASKGKYCQKHDCDFTTHDTPFAKTAYRDDYLDIMSQAMDAASAIRVLGAKTQCVQ</sequence>
<dbReference type="SUPFAM" id="SSF53649">
    <property type="entry name" value="Alkaline phosphatase-like"/>
    <property type="match status" value="1"/>
</dbReference>
<comment type="caution">
    <text evidence="8">The sequence shown here is derived from an EMBL/GenBank/DDBJ whole genome shotgun (WGS) entry which is preliminary data.</text>
</comment>
<evidence type="ECO:0000259" key="7">
    <source>
        <dbReference type="Pfam" id="PF00884"/>
    </source>
</evidence>
<dbReference type="InterPro" id="IPR017850">
    <property type="entry name" value="Alkaline_phosphatase_core_sf"/>
</dbReference>
<feature type="transmembrane region" description="Helical" evidence="6">
    <location>
        <begin position="133"/>
        <end position="153"/>
    </location>
</feature>
<dbReference type="InterPro" id="IPR050448">
    <property type="entry name" value="OpgB/LTA_synthase_biosynth"/>
</dbReference>
<keyword evidence="2" id="KW-1003">Cell membrane</keyword>
<dbReference type="RefSeq" id="WP_307633038.1">
    <property type="nucleotide sequence ID" value="NZ_JAPHEH010000001.1"/>
</dbReference>
<dbReference type="GO" id="GO:0016787">
    <property type="term" value="F:hydrolase activity"/>
    <property type="evidence" value="ECO:0007669"/>
    <property type="project" value="UniProtKB-KW"/>
</dbReference>
<keyword evidence="3 6" id="KW-0812">Transmembrane</keyword>
<dbReference type="Gene3D" id="3.40.720.10">
    <property type="entry name" value="Alkaline Phosphatase, subunit A"/>
    <property type="match status" value="1"/>
</dbReference>
<protein>
    <submittedName>
        <fullName evidence="8">Sulfatase-like hydrolase/transferase</fullName>
    </submittedName>
</protein>
<dbReference type="PANTHER" id="PTHR47371">
    <property type="entry name" value="LIPOTEICHOIC ACID SYNTHASE"/>
    <property type="match status" value="1"/>
</dbReference>
<keyword evidence="9" id="KW-1185">Reference proteome</keyword>
<dbReference type="AlphaFoldDB" id="A0A9X4MEF8"/>
<comment type="subcellular location">
    <subcellularLocation>
        <location evidence="1">Cell membrane</location>
        <topology evidence="1">Multi-pass membrane protein</topology>
    </subcellularLocation>
</comment>
<dbReference type="Proteomes" id="UP001154240">
    <property type="component" value="Unassembled WGS sequence"/>
</dbReference>
<feature type="domain" description="Sulfatase N-terminal" evidence="7">
    <location>
        <begin position="220"/>
        <end position="512"/>
    </location>
</feature>
<accession>A0A9X4MEF8</accession>
<keyword evidence="5 6" id="KW-0472">Membrane</keyword>
<feature type="transmembrane region" description="Helical" evidence="6">
    <location>
        <begin position="30"/>
        <end position="47"/>
    </location>
</feature>
<evidence type="ECO:0000313" key="9">
    <source>
        <dbReference type="Proteomes" id="UP001154240"/>
    </source>
</evidence>
<dbReference type="Pfam" id="PF00884">
    <property type="entry name" value="Sulfatase"/>
    <property type="match status" value="1"/>
</dbReference>
<dbReference type="EMBL" id="JAPHEH010000001">
    <property type="protein sequence ID" value="MDG4476069.1"/>
    <property type="molecule type" value="Genomic_DNA"/>
</dbReference>
<dbReference type="PANTHER" id="PTHR47371:SF3">
    <property type="entry name" value="PHOSPHOGLYCEROL TRANSFERASE I"/>
    <property type="match status" value="1"/>
</dbReference>
<evidence type="ECO:0000313" key="8">
    <source>
        <dbReference type="EMBL" id="MDG4476069.1"/>
    </source>
</evidence>
<evidence type="ECO:0000256" key="2">
    <source>
        <dbReference type="ARBA" id="ARBA00022475"/>
    </source>
</evidence>
<name>A0A9X4MEF8_9BACT</name>
<keyword evidence="4 6" id="KW-1133">Transmembrane helix</keyword>
<feature type="transmembrane region" description="Helical" evidence="6">
    <location>
        <begin position="98"/>
        <end position="121"/>
    </location>
</feature>
<gene>
    <name evidence="8" type="ORF">OLX77_07870</name>
</gene>
<evidence type="ECO:0000256" key="3">
    <source>
        <dbReference type="ARBA" id="ARBA00022692"/>
    </source>
</evidence>
<dbReference type="InterPro" id="IPR000917">
    <property type="entry name" value="Sulfatase_N"/>
</dbReference>
<evidence type="ECO:0000256" key="4">
    <source>
        <dbReference type="ARBA" id="ARBA00022989"/>
    </source>
</evidence>
<dbReference type="GO" id="GO:0005886">
    <property type="term" value="C:plasma membrane"/>
    <property type="evidence" value="ECO:0007669"/>
    <property type="project" value="UniProtKB-SubCell"/>
</dbReference>